<dbReference type="Proteomes" id="UP001227101">
    <property type="component" value="Chromosome"/>
</dbReference>
<evidence type="ECO:0000313" key="1">
    <source>
        <dbReference type="EMBL" id="WIV60260.1"/>
    </source>
</evidence>
<proteinExistence type="predicted"/>
<accession>A0ABY8XX26</accession>
<name>A0ABY8XX26_9PSEU</name>
<dbReference type="RefSeq" id="WP_285457829.1">
    <property type="nucleotide sequence ID" value="NZ_CP127173.1"/>
</dbReference>
<dbReference type="EMBL" id="CP127173">
    <property type="protein sequence ID" value="WIV60260.1"/>
    <property type="molecule type" value="Genomic_DNA"/>
</dbReference>
<sequence length="51" mass="5847">MTTSWSRARLRPDLLTTLTTFAFATLGYVAGMFSVRPTVQTLRKFSDHPIW</sequence>
<organism evidence="1 2">
    <name type="scientific">Amycolatopsis nalaikhensis</name>
    <dbReference type="NCBI Taxonomy" id="715472"/>
    <lineage>
        <taxon>Bacteria</taxon>
        <taxon>Bacillati</taxon>
        <taxon>Actinomycetota</taxon>
        <taxon>Actinomycetes</taxon>
        <taxon>Pseudonocardiales</taxon>
        <taxon>Pseudonocardiaceae</taxon>
        <taxon>Amycolatopsis</taxon>
    </lineage>
</organism>
<reference evidence="1 2" key="1">
    <citation type="submission" date="2023-06" db="EMBL/GenBank/DDBJ databases">
        <authorList>
            <person name="Oyuntsetseg B."/>
            <person name="Kim S.B."/>
        </authorList>
    </citation>
    <scope>NUCLEOTIDE SEQUENCE [LARGE SCALE GENOMIC DNA]</scope>
    <source>
        <strain evidence="1 2">2-2</strain>
    </source>
</reference>
<evidence type="ECO:0000313" key="2">
    <source>
        <dbReference type="Proteomes" id="UP001227101"/>
    </source>
</evidence>
<gene>
    <name evidence="1" type="ORF">QP939_17425</name>
</gene>
<keyword evidence="2" id="KW-1185">Reference proteome</keyword>
<protein>
    <submittedName>
        <fullName evidence="1">Uncharacterized protein</fullName>
    </submittedName>
</protein>